<dbReference type="GO" id="GO:0043023">
    <property type="term" value="F:ribosomal large subunit binding"/>
    <property type="evidence" value="ECO:0007669"/>
    <property type="project" value="TreeGrafter"/>
</dbReference>
<proteinExistence type="inferred from homology"/>
<keyword evidence="4" id="KW-0648">Protein biosynthesis</keyword>
<comment type="similarity">
    <text evidence="2">Belongs to the RRF family.</text>
</comment>
<sequence length="216" mass="24134">MPIAMVNDGTILEQRPLGQASDPCQWIKEGCMIDDIRQDTDARMRKSIDSVKGELTKIRTGRATPALLDHVLVSYYGTDVPLNQAATVSVSDARTLSVQAWEKSMVPAIEKAILESELGLNPVTAGEIIRIPIPALTEERRREMTKIARQEGENGKIAIRNIRRDAGNHIRDLTKEKEIGEDEEKKGLEKIQLLTDKYTTAVDELVKEKEADLMEV</sequence>
<dbReference type="HAMAP" id="MF_00040">
    <property type="entry name" value="RRF"/>
    <property type="match status" value="1"/>
</dbReference>
<dbReference type="FunFam" id="3.30.1360.40:FF:000001">
    <property type="entry name" value="Ribosome-recycling factor"/>
    <property type="match status" value="1"/>
</dbReference>
<evidence type="ECO:0000256" key="3">
    <source>
        <dbReference type="ARBA" id="ARBA00022490"/>
    </source>
</evidence>
<name>A0A382J651_9ZZZZ</name>
<dbReference type="NCBIfam" id="TIGR00496">
    <property type="entry name" value="frr"/>
    <property type="match status" value="1"/>
</dbReference>
<dbReference type="Pfam" id="PF01765">
    <property type="entry name" value="RRF"/>
    <property type="match status" value="1"/>
</dbReference>
<dbReference type="InterPro" id="IPR002661">
    <property type="entry name" value="Ribosome_recyc_fac"/>
</dbReference>
<dbReference type="InterPro" id="IPR036191">
    <property type="entry name" value="RRF_sf"/>
</dbReference>
<feature type="domain" description="Ribosome recycling factor" evidence="5">
    <location>
        <begin position="52"/>
        <end position="214"/>
    </location>
</feature>
<comment type="subcellular location">
    <subcellularLocation>
        <location evidence="1">Cytoplasm</location>
    </subcellularLocation>
</comment>
<dbReference type="GO" id="GO:0002184">
    <property type="term" value="P:cytoplasmic translational termination"/>
    <property type="evidence" value="ECO:0007669"/>
    <property type="project" value="TreeGrafter"/>
</dbReference>
<dbReference type="AlphaFoldDB" id="A0A382J651"/>
<evidence type="ECO:0000313" key="6">
    <source>
        <dbReference type="EMBL" id="SVC06543.1"/>
    </source>
</evidence>
<evidence type="ECO:0000256" key="2">
    <source>
        <dbReference type="ARBA" id="ARBA00005912"/>
    </source>
</evidence>
<evidence type="ECO:0000259" key="5">
    <source>
        <dbReference type="Pfam" id="PF01765"/>
    </source>
</evidence>
<dbReference type="Gene3D" id="3.30.1360.40">
    <property type="match status" value="1"/>
</dbReference>
<dbReference type="Gene3D" id="1.10.132.20">
    <property type="entry name" value="Ribosome-recycling factor"/>
    <property type="match status" value="1"/>
</dbReference>
<organism evidence="6">
    <name type="scientific">marine metagenome</name>
    <dbReference type="NCBI Taxonomy" id="408172"/>
    <lineage>
        <taxon>unclassified sequences</taxon>
        <taxon>metagenomes</taxon>
        <taxon>ecological metagenomes</taxon>
    </lineage>
</organism>
<keyword evidence="3" id="KW-0963">Cytoplasm</keyword>
<gene>
    <name evidence="6" type="ORF">METZ01_LOCUS259397</name>
</gene>
<dbReference type="FunFam" id="1.10.132.20:FF:000001">
    <property type="entry name" value="Ribosome-recycling factor"/>
    <property type="match status" value="1"/>
</dbReference>
<reference evidence="6" key="1">
    <citation type="submission" date="2018-05" db="EMBL/GenBank/DDBJ databases">
        <authorList>
            <person name="Lanie J.A."/>
            <person name="Ng W.-L."/>
            <person name="Kazmierczak K.M."/>
            <person name="Andrzejewski T.M."/>
            <person name="Davidsen T.M."/>
            <person name="Wayne K.J."/>
            <person name="Tettelin H."/>
            <person name="Glass J.I."/>
            <person name="Rusch D."/>
            <person name="Podicherti R."/>
            <person name="Tsui H.-C.T."/>
            <person name="Winkler M.E."/>
        </authorList>
    </citation>
    <scope>NUCLEOTIDE SEQUENCE</scope>
</reference>
<evidence type="ECO:0000256" key="1">
    <source>
        <dbReference type="ARBA" id="ARBA00004496"/>
    </source>
</evidence>
<dbReference type="SUPFAM" id="SSF55194">
    <property type="entry name" value="Ribosome recycling factor, RRF"/>
    <property type="match status" value="1"/>
</dbReference>
<protein>
    <recommendedName>
        <fullName evidence="5">Ribosome recycling factor domain-containing protein</fullName>
    </recommendedName>
</protein>
<dbReference type="PANTHER" id="PTHR20982:SF3">
    <property type="entry name" value="MITOCHONDRIAL RIBOSOME RECYCLING FACTOR PSEUDO 1"/>
    <property type="match status" value="1"/>
</dbReference>
<dbReference type="InterPro" id="IPR023584">
    <property type="entry name" value="Ribosome_recyc_fac_dom"/>
</dbReference>
<dbReference type="CDD" id="cd00520">
    <property type="entry name" value="RRF"/>
    <property type="match status" value="1"/>
</dbReference>
<evidence type="ECO:0000256" key="4">
    <source>
        <dbReference type="ARBA" id="ARBA00022917"/>
    </source>
</evidence>
<dbReference type="GO" id="GO:0005829">
    <property type="term" value="C:cytosol"/>
    <property type="evidence" value="ECO:0007669"/>
    <property type="project" value="GOC"/>
</dbReference>
<dbReference type="EMBL" id="UINC01071554">
    <property type="protein sequence ID" value="SVC06543.1"/>
    <property type="molecule type" value="Genomic_DNA"/>
</dbReference>
<dbReference type="PANTHER" id="PTHR20982">
    <property type="entry name" value="RIBOSOME RECYCLING FACTOR"/>
    <property type="match status" value="1"/>
</dbReference>
<accession>A0A382J651</accession>